<protein>
    <submittedName>
        <fullName evidence="3">Uncharacterized protein</fullName>
    </submittedName>
</protein>
<sequence length="172" mass="18018">MSRLPAHATESRSTAQRLFARIEPHLPPSVVRVIERRPHIGGRQLFAVMIPAGLLLGWLASYVVDPEIMRLGGKPYSEVAATGVRVQLAPRGPQYEGFPEDPAPHGYGKAPRPDYLNGGIAEAGDYADAEAKEGAAQAAPVVTDGQVLGAGVAPAQAKAAPIVQAVPQESAT</sequence>
<dbReference type="EMBL" id="CP119316">
    <property type="protein sequence ID" value="WEK47961.1"/>
    <property type="molecule type" value="Genomic_DNA"/>
</dbReference>
<feature type="transmembrane region" description="Helical" evidence="2">
    <location>
        <begin position="45"/>
        <end position="64"/>
    </location>
</feature>
<gene>
    <name evidence="3" type="ORF">P0Y56_06595</name>
</gene>
<name>A0AAJ5XB16_9SPHN</name>
<evidence type="ECO:0000256" key="1">
    <source>
        <dbReference type="SAM" id="MobiDB-lite"/>
    </source>
</evidence>
<reference evidence="3" key="1">
    <citation type="submission" date="2023-03" db="EMBL/GenBank/DDBJ databases">
        <title>Andean soil-derived lignocellulolytic bacterial consortium as a source of novel taxa and putative plastic-active enzymes.</title>
        <authorList>
            <person name="Diaz-Garcia L."/>
            <person name="Chuvochina M."/>
            <person name="Feuerriegel G."/>
            <person name="Bunk B."/>
            <person name="Sproer C."/>
            <person name="Streit W.R."/>
            <person name="Rodriguez L.M."/>
            <person name="Overmann J."/>
            <person name="Jimenez D.J."/>
        </authorList>
    </citation>
    <scope>NUCLEOTIDE SEQUENCE</scope>
    <source>
        <strain evidence="3">MAG 26</strain>
    </source>
</reference>
<proteinExistence type="predicted"/>
<keyword evidence="2" id="KW-0812">Transmembrane</keyword>
<evidence type="ECO:0000313" key="4">
    <source>
        <dbReference type="Proteomes" id="UP001218362"/>
    </source>
</evidence>
<keyword evidence="2" id="KW-0472">Membrane</keyword>
<dbReference type="AlphaFoldDB" id="A0AAJ5XB16"/>
<keyword evidence="2" id="KW-1133">Transmembrane helix</keyword>
<dbReference type="Proteomes" id="UP001218362">
    <property type="component" value="Chromosome"/>
</dbReference>
<evidence type="ECO:0000256" key="2">
    <source>
        <dbReference type="SAM" id="Phobius"/>
    </source>
</evidence>
<dbReference type="KEGG" id="acob:P0Y56_06595"/>
<accession>A0AAJ5XB16</accession>
<evidence type="ECO:0000313" key="3">
    <source>
        <dbReference type="EMBL" id="WEK47961.1"/>
    </source>
</evidence>
<feature type="region of interest" description="Disordered" evidence="1">
    <location>
        <begin position="91"/>
        <end position="113"/>
    </location>
</feature>
<organism evidence="3 4">
    <name type="scientific">Candidatus Andeanibacterium colombiense</name>
    <dbReference type="NCBI Taxonomy" id="3121345"/>
    <lineage>
        <taxon>Bacteria</taxon>
        <taxon>Pseudomonadati</taxon>
        <taxon>Pseudomonadota</taxon>
        <taxon>Alphaproteobacteria</taxon>
        <taxon>Sphingomonadales</taxon>
        <taxon>Sphingomonadaceae</taxon>
        <taxon>Candidatus Andeanibacterium</taxon>
    </lineage>
</organism>